<dbReference type="Gene3D" id="2.30.110.10">
    <property type="entry name" value="Electron Transport, Fmn-binding Protein, Chain A"/>
    <property type="match status" value="1"/>
</dbReference>
<reference evidence="2 3" key="1">
    <citation type="journal article" date="2018" name="ISME J.">
        <title>Endosymbiont genomes yield clues of tubeworm success.</title>
        <authorList>
            <person name="Li Y."/>
            <person name="Liles M.R."/>
            <person name="Halanych K.M."/>
        </authorList>
    </citation>
    <scope>NUCLEOTIDE SEQUENCE [LARGE SCALE GENOMIC DNA]</scope>
    <source>
        <strain evidence="2">A1422</strain>
    </source>
</reference>
<protein>
    <submittedName>
        <fullName evidence="2">Pyridoxamine 5'-phosphate oxidase family protein</fullName>
    </submittedName>
</protein>
<feature type="domain" description="Pyridoxamine 5'-phosphate oxidase N-terminal" evidence="1">
    <location>
        <begin position="9"/>
        <end position="124"/>
    </location>
</feature>
<dbReference type="InterPro" id="IPR012349">
    <property type="entry name" value="Split_barrel_FMN-bd"/>
</dbReference>
<dbReference type="PANTHER" id="PTHR39336">
    <property type="entry name" value="PYRIDOXAMINE PHOSPHATE OXIDASE FAMILY PROTEIN (AFU_ORTHOLOGUE AFUA_6G11440)"/>
    <property type="match status" value="1"/>
</dbReference>
<dbReference type="Pfam" id="PF01243">
    <property type="entry name" value="PNPOx_N"/>
    <property type="match status" value="1"/>
</dbReference>
<evidence type="ECO:0000313" key="3">
    <source>
        <dbReference type="Proteomes" id="UP000255508"/>
    </source>
</evidence>
<accession>A0A370E1F9</accession>
<name>A0A370E1F9_9GAMM</name>
<gene>
    <name evidence="2" type="ORF">DIZ79_00680</name>
</gene>
<dbReference type="SUPFAM" id="SSF50475">
    <property type="entry name" value="FMN-binding split barrel"/>
    <property type="match status" value="1"/>
</dbReference>
<evidence type="ECO:0000259" key="1">
    <source>
        <dbReference type="Pfam" id="PF01243"/>
    </source>
</evidence>
<sequence length="208" mass="22988">MGKRYDSINDKLVDFIIRQQIFFVATAAVDGRINLSPKGMDSLRVVSPNQVVWLNLTGSGNETAAHLLESDRMTLMFCAFDADPKILRLYGQAAVHHEGSAEWDAHIGRFPGLPGARQIVVMDVDLAQTSCGFGVPLFEFQGDRDTLKEWANNKGEEGIREYWLKRNSVSLDGKPTGMGGKVKGERLKAKGRQIKDLPVSCVKPDKAL</sequence>
<dbReference type="Proteomes" id="UP000255508">
    <property type="component" value="Unassembled WGS sequence"/>
</dbReference>
<dbReference type="InterPro" id="IPR011576">
    <property type="entry name" value="Pyridox_Oxase_N"/>
</dbReference>
<dbReference type="PANTHER" id="PTHR39336:SF1">
    <property type="entry name" value="PYRIDOXAMINE PHOSPHATE OXIDASE FAMILY PROTEIN (AFU_ORTHOLOGUE AFUA_6G11440)"/>
    <property type="match status" value="1"/>
</dbReference>
<comment type="caution">
    <text evidence="2">The sequence shown here is derived from an EMBL/GenBank/DDBJ whole genome shotgun (WGS) entry which is preliminary data.</text>
</comment>
<dbReference type="EMBL" id="QFXD01000008">
    <property type="protein sequence ID" value="RDH93441.1"/>
    <property type="molecule type" value="Genomic_DNA"/>
</dbReference>
<organism evidence="2 3">
    <name type="scientific">endosymbiont of Lamellibrachia luymesi</name>
    <dbReference type="NCBI Taxonomy" id="2200907"/>
    <lineage>
        <taxon>Bacteria</taxon>
        <taxon>Pseudomonadati</taxon>
        <taxon>Pseudomonadota</taxon>
        <taxon>Gammaproteobacteria</taxon>
        <taxon>sulfur-oxidizing symbionts</taxon>
    </lineage>
</organism>
<evidence type="ECO:0000313" key="2">
    <source>
        <dbReference type="EMBL" id="RDH93441.1"/>
    </source>
</evidence>
<proteinExistence type="predicted"/>
<dbReference type="AlphaFoldDB" id="A0A370E1F9"/>